<evidence type="ECO:0000256" key="2">
    <source>
        <dbReference type="ARBA" id="ARBA00023002"/>
    </source>
</evidence>
<dbReference type="RefSeq" id="WP_189537091.1">
    <property type="nucleotide sequence ID" value="NZ_BMSV01000010.1"/>
</dbReference>
<dbReference type="InterPro" id="IPR016162">
    <property type="entry name" value="Ald_DH_N"/>
</dbReference>
<reference evidence="6" key="2">
    <citation type="submission" date="2020-09" db="EMBL/GenBank/DDBJ databases">
        <authorList>
            <person name="Sun Q."/>
            <person name="Ohkuma M."/>
        </authorList>
    </citation>
    <scope>NUCLEOTIDE SEQUENCE</scope>
    <source>
        <strain evidence="6">JCM 4335</strain>
    </source>
</reference>
<dbReference type="InterPro" id="IPR016163">
    <property type="entry name" value="Ald_DH_C"/>
</dbReference>
<reference evidence="6" key="1">
    <citation type="journal article" date="2014" name="Int. J. Syst. Evol. Microbiol.">
        <title>Complete genome sequence of Corynebacterium casei LMG S-19264T (=DSM 44701T), isolated from a smear-ripened cheese.</title>
        <authorList>
            <consortium name="US DOE Joint Genome Institute (JGI-PGF)"/>
            <person name="Walter F."/>
            <person name="Albersmeier A."/>
            <person name="Kalinowski J."/>
            <person name="Ruckert C."/>
        </authorList>
    </citation>
    <scope>NUCLEOTIDE SEQUENCE</scope>
    <source>
        <strain evidence="6">JCM 4335</strain>
    </source>
</reference>
<dbReference type="Gene3D" id="3.40.309.10">
    <property type="entry name" value="Aldehyde Dehydrogenase, Chain A, domain 2"/>
    <property type="match status" value="1"/>
</dbReference>
<proteinExistence type="inferred from homology"/>
<dbReference type="GO" id="GO:0016620">
    <property type="term" value="F:oxidoreductase activity, acting on the aldehyde or oxo group of donors, NAD or NADP as acceptor"/>
    <property type="evidence" value="ECO:0007669"/>
    <property type="project" value="InterPro"/>
</dbReference>
<dbReference type="InterPro" id="IPR016161">
    <property type="entry name" value="Ald_DH/histidinol_DH"/>
</dbReference>
<dbReference type="PANTHER" id="PTHR42804">
    <property type="entry name" value="ALDEHYDE DEHYDROGENASE"/>
    <property type="match status" value="1"/>
</dbReference>
<feature type="domain" description="Aldehyde dehydrogenase" evidence="5">
    <location>
        <begin position="13"/>
        <end position="460"/>
    </location>
</feature>
<name>A0A918B3T6_9ACTN</name>
<gene>
    <name evidence="6" type="ORF">GCM10010249_46940</name>
</gene>
<comment type="similarity">
    <text evidence="1 4">Belongs to the aldehyde dehydrogenase family.</text>
</comment>
<dbReference type="CDD" id="cd07138">
    <property type="entry name" value="ALDH_CddD_SSP0762"/>
    <property type="match status" value="1"/>
</dbReference>
<evidence type="ECO:0000256" key="3">
    <source>
        <dbReference type="PROSITE-ProRule" id="PRU10007"/>
    </source>
</evidence>
<dbReference type="PROSITE" id="PS00687">
    <property type="entry name" value="ALDEHYDE_DEHYDR_GLU"/>
    <property type="match status" value="1"/>
</dbReference>
<dbReference type="InterPro" id="IPR029510">
    <property type="entry name" value="Ald_DH_CS_GLU"/>
</dbReference>
<dbReference type="PANTHER" id="PTHR42804:SF1">
    <property type="entry name" value="ALDEHYDE DEHYDROGENASE-RELATED"/>
    <property type="match status" value="1"/>
</dbReference>
<comment type="caution">
    <text evidence="6">The sequence shown here is derived from an EMBL/GenBank/DDBJ whole genome shotgun (WGS) entry which is preliminary data.</text>
</comment>
<protein>
    <submittedName>
        <fullName evidence="6">Aldehyde dehydrogenase</fullName>
    </submittedName>
</protein>
<evidence type="ECO:0000259" key="5">
    <source>
        <dbReference type="Pfam" id="PF00171"/>
    </source>
</evidence>
<organism evidence="6 7">
    <name type="scientific">Streptomyces roseolilacinus</name>
    <dbReference type="NCBI Taxonomy" id="66904"/>
    <lineage>
        <taxon>Bacteria</taxon>
        <taxon>Bacillati</taxon>
        <taxon>Actinomycetota</taxon>
        <taxon>Actinomycetes</taxon>
        <taxon>Kitasatosporales</taxon>
        <taxon>Streptomycetaceae</taxon>
        <taxon>Streptomyces</taxon>
    </lineage>
</organism>
<dbReference type="AlphaFoldDB" id="A0A918B3T6"/>
<dbReference type="FunFam" id="3.40.605.10:FF:000007">
    <property type="entry name" value="NAD/NADP-dependent betaine aldehyde dehydrogenase"/>
    <property type="match status" value="1"/>
</dbReference>
<dbReference type="Gene3D" id="3.40.605.10">
    <property type="entry name" value="Aldehyde Dehydrogenase, Chain A, domain 1"/>
    <property type="match status" value="1"/>
</dbReference>
<evidence type="ECO:0000313" key="7">
    <source>
        <dbReference type="Proteomes" id="UP000654123"/>
    </source>
</evidence>
<sequence length="463" mass="47490">MKVHDGMYIDGAWRPAAGTGTIAVVNPATEEVFASVPAGGAEDVDAAVRAARAAFPGWSATPPAERAARLAALRDALAAHQDEVAATVTAELGAPPKISHAVHAGLPVTVAGSYADLLATYPFEEKVGNSTVLLEPVGVVGAITPWNYPLHQVVAKVAPALAAGCTVVVKPAEETPLTARLFARCVQEAGLPAGVVNVVTGLGHVAGQALVDHEGVDMISFTGSTAVGRRIGAAAGGAVKRVALELGGKSAGVVLPGADLAQAVAGSVASVMFNSGQRCNALTRVLVRADQYEEAVALAAQAAAKYPAGDRIGPLVSAAQRDRVVSYIEKGVAEGARLVAGGPQPPLARGYYVAPTVFADVTPDMTIAQEEIFGPVVAFLRYEDEEDALRIANGTVYGLAGAVWGEPDAAVAFARRMEAGQVDVNGGRFNPLAPFGGYKQSGIGRELGVHGLTEYLHTKSLQF</sequence>
<dbReference type="EMBL" id="BMSV01000010">
    <property type="protein sequence ID" value="GGQ22886.1"/>
    <property type="molecule type" value="Genomic_DNA"/>
</dbReference>
<feature type="active site" evidence="3">
    <location>
        <position position="245"/>
    </location>
</feature>
<evidence type="ECO:0000256" key="4">
    <source>
        <dbReference type="RuleBase" id="RU003345"/>
    </source>
</evidence>
<evidence type="ECO:0000256" key="1">
    <source>
        <dbReference type="ARBA" id="ARBA00009986"/>
    </source>
</evidence>
<keyword evidence="2 4" id="KW-0560">Oxidoreductase</keyword>
<accession>A0A918B3T6</accession>
<dbReference type="FunFam" id="3.40.605.10:FF:000026">
    <property type="entry name" value="Aldehyde dehydrogenase, putative"/>
    <property type="match status" value="1"/>
</dbReference>
<dbReference type="InterPro" id="IPR015590">
    <property type="entry name" value="Aldehyde_DH_dom"/>
</dbReference>
<keyword evidence="7" id="KW-1185">Reference proteome</keyword>
<dbReference type="Pfam" id="PF00171">
    <property type="entry name" value="Aldedh"/>
    <property type="match status" value="1"/>
</dbReference>
<evidence type="ECO:0000313" key="6">
    <source>
        <dbReference type="EMBL" id="GGQ22886.1"/>
    </source>
</evidence>
<dbReference type="Proteomes" id="UP000654123">
    <property type="component" value="Unassembled WGS sequence"/>
</dbReference>
<dbReference type="SUPFAM" id="SSF53720">
    <property type="entry name" value="ALDH-like"/>
    <property type="match status" value="1"/>
</dbReference>